<evidence type="ECO:0000313" key="1">
    <source>
        <dbReference type="EMBL" id="DAF95550.1"/>
    </source>
</evidence>
<proteinExistence type="predicted"/>
<protein>
    <submittedName>
        <fullName evidence="1">Uncharacterized protein</fullName>
    </submittedName>
</protein>
<dbReference type="EMBL" id="BK016109">
    <property type="protein sequence ID" value="DAF95550.1"/>
    <property type="molecule type" value="Genomic_DNA"/>
</dbReference>
<name>A0A8S5UME8_9CAUD</name>
<accession>A0A8S5UME8</accession>
<organism evidence="1">
    <name type="scientific">Myoviridae sp. ctCo31</name>
    <dbReference type="NCBI Taxonomy" id="2825053"/>
    <lineage>
        <taxon>Viruses</taxon>
        <taxon>Duplodnaviria</taxon>
        <taxon>Heunggongvirae</taxon>
        <taxon>Uroviricota</taxon>
        <taxon>Caudoviricetes</taxon>
    </lineage>
</organism>
<sequence length="51" mass="5617">MENLHTLITEKSKDVAVELSSLFEGLELADELKENLQVTFDTAVQAAAIQI</sequence>
<reference evidence="1" key="1">
    <citation type="journal article" date="2021" name="Proc. Natl. Acad. Sci. U.S.A.">
        <title>A Catalog of Tens of Thousands of Viruses from Human Metagenomes Reveals Hidden Associations with Chronic Diseases.</title>
        <authorList>
            <person name="Tisza M.J."/>
            <person name="Buck C.B."/>
        </authorList>
    </citation>
    <scope>NUCLEOTIDE SEQUENCE</scope>
    <source>
        <strain evidence="1">CtCo31</strain>
    </source>
</reference>